<dbReference type="OMA" id="GMLPWKT"/>
<evidence type="ECO:0000256" key="2">
    <source>
        <dbReference type="ARBA" id="ARBA00022980"/>
    </source>
</evidence>
<protein>
    <recommendedName>
        <fullName evidence="4">Large ribosomal subunit protein uL13</fullName>
    </recommendedName>
    <alternativeName>
        <fullName evidence="5">60S ribosomal protein L13a</fullName>
    </alternativeName>
</protein>
<proteinExistence type="evidence at transcript level"/>
<reference evidence="7" key="1">
    <citation type="journal article" date="2012" name="Genes Dev.">
        <title>A molecular wound response program associated with regeneration initiation in planarians.</title>
        <authorList>
            <person name="Wenemoser D."/>
            <person name="Lapan S.W."/>
            <person name="Wilkinson A.W."/>
            <person name="Bell G.W."/>
            <person name="Reddien P.W."/>
        </authorList>
    </citation>
    <scope>NUCLEOTIDE SEQUENCE</scope>
</reference>
<dbReference type="PROSITE" id="PS00783">
    <property type="entry name" value="RIBOSOMAL_L13"/>
    <property type="match status" value="1"/>
</dbReference>
<dbReference type="Gene3D" id="6.10.250.3250">
    <property type="match status" value="1"/>
</dbReference>
<dbReference type="AlphaFoldDB" id="I1ZIB7"/>
<name>I1ZIB7_SCHMD</name>
<dbReference type="OrthoDB" id="1882297at2759"/>
<dbReference type="PANTHER" id="PTHR11545">
    <property type="entry name" value="RIBOSOMAL PROTEIN L13"/>
    <property type="match status" value="1"/>
</dbReference>
<dbReference type="GO" id="GO:0022625">
    <property type="term" value="C:cytosolic large ribosomal subunit"/>
    <property type="evidence" value="ECO:0007669"/>
    <property type="project" value="TreeGrafter"/>
</dbReference>
<dbReference type="PANTHER" id="PTHR11545:SF3">
    <property type="entry name" value="LARGE RIBOSOMAL SUBUNIT PROTEIN UL13"/>
    <property type="match status" value="1"/>
</dbReference>
<dbReference type="FunFam" id="6.10.250.3250:FF:000001">
    <property type="entry name" value="60S ribosomal protein L13a"/>
    <property type="match status" value="1"/>
</dbReference>
<comment type="similarity">
    <text evidence="1 6">Belongs to the universal ribosomal protein uL13 family.</text>
</comment>
<keyword evidence="3 6" id="KW-0687">Ribonucleoprotein</keyword>
<dbReference type="FunFam" id="3.90.1180.10:FF:000002">
    <property type="entry name" value="60S ribosomal protein L16"/>
    <property type="match status" value="1"/>
</dbReference>
<dbReference type="GO" id="GO:0017148">
    <property type="term" value="P:negative regulation of translation"/>
    <property type="evidence" value="ECO:0007669"/>
    <property type="project" value="TreeGrafter"/>
</dbReference>
<dbReference type="GO" id="GO:0003729">
    <property type="term" value="F:mRNA binding"/>
    <property type="evidence" value="ECO:0007669"/>
    <property type="project" value="TreeGrafter"/>
</dbReference>
<dbReference type="NCBIfam" id="TIGR01077">
    <property type="entry name" value="L13_A_E"/>
    <property type="match status" value="1"/>
</dbReference>
<evidence type="ECO:0000256" key="4">
    <source>
        <dbReference type="ARBA" id="ARBA00035201"/>
    </source>
</evidence>
<dbReference type="GO" id="GO:0003735">
    <property type="term" value="F:structural constituent of ribosome"/>
    <property type="evidence" value="ECO:0007669"/>
    <property type="project" value="InterPro"/>
</dbReference>
<dbReference type="GO" id="GO:0006412">
    <property type="term" value="P:translation"/>
    <property type="evidence" value="ECO:0007669"/>
    <property type="project" value="InterPro"/>
</dbReference>
<sequence>MSVSEKVLVIDCAGHLLGRLATAVAKASLQGQRVVLVRTEDVNISGSFYRNKLKYQEFLKKRMNTNPSRGPFHLRSPSKIVWRTIRGMIPHKTKRGAGALDKIKVFEGVPAPYDKMKKSCIPSALRVVRLKPNRKFCQLGRLSHEVGWKYQSVVSTLEEKRKAKAALWYSKQKESKKLKEKAVLATSEKVAKYNEILAKFGH</sequence>
<evidence type="ECO:0000256" key="5">
    <source>
        <dbReference type="ARBA" id="ARBA00035367"/>
    </source>
</evidence>
<evidence type="ECO:0000256" key="3">
    <source>
        <dbReference type="ARBA" id="ARBA00023274"/>
    </source>
</evidence>
<dbReference type="InterPro" id="IPR005755">
    <property type="entry name" value="Ribosomal_uL13_euk/arc"/>
</dbReference>
<dbReference type="InterPro" id="IPR036899">
    <property type="entry name" value="Ribosomal_uL13_sf"/>
</dbReference>
<dbReference type="EMBL" id="JX010528">
    <property type="protein sequence ID" value="AFJ24771.1"/>
    <property type="molecule type" value="mRNA"/>
</dbReference>
<dbReference type="HAMAP" id="MF_01366">
    <property type="entry name" value="Ribosomal_uL13"/>
    <property type="match status" value="1"/>
</dbReference>
<keyword evidence="2 6" id="KW-0689">Ribosomal protein</keyword>
<dbReference type="CDD" id="cd00392">
    <property type="entry name" value="Ribosomal_L13"/>
    <property type="match status" value="1"/>
</dbReference>
<accession>I1ZIB7</accession>
<dbReference type="Pfam" id="PF00572">
    <property type="entry name" value="Ribosomal_L13"/>
    <property type="match status" value="1"/>
</dbReference>
<dbReference type="SUPFAM" id="SSF52161">
    <property type="entry name" value="Ribosomal protein L13"/>
    <property type="match status" value="1"/>
</dbReference>
<evidence type="ECO:0000256" key="1">
    <source>
        <dbReference type="ARBA" id="ARBA00006227"/>
    </source>
</evidence>
<evidence type="ECO:0000313" key="7">
    <source>
        <dbReference type="EMBL" id="AFJ24771.1"/>
    </source>
</evidence>
<organism evidence="7">
    <name type="scientific">Schmidtea mediterranea</name>
    <name type="common">Freshwater planarian flatworm</name>
    <dbReference type="NCBI Taxonomy" id="79327"/>
    <lineage>
        <taxon>Eukaryota</taxon>
        <taxon>Metazoa</taxon>
        <taxon>Spiralia</taxon>
        <taxon>Lophotrochozoa</taxon>
        <taxon>Platyhelminthes</taxon>
        <taxon>Rhabditophora</taxon>
        <taxon>Seriata</taxon>
        <taxon>Tricladida</taxon>
        <taxon>Continenticola</taxon>
        <taxon>Geoplanoidea</taxon>
        <taxon>Dugesiidae</taxon>
        <taxon>Schmidtea</taxon>
    </lineage>
</organism>
<dbReference type="InterPro" id="IPR023563">
    <property type="entry name" value="Ribosomal_uL13_CS"/>
</dbReference>
<dbReference type="InterPro" id="IPR005822">
    <property type="entry name" value="Ribosomal_uL13"/>
</dbReference>
<evidence type="ECO:0000256" key="6">
    <source>
        <dbReference type="RuleBase" id="RU003877"/>
    </source>
</evidence>
<dbReference type="Gene3D" id="3.90.1180.10">
    <property type="entry name" value="Ribosomal protein L13"/>
    <property type="match status" value="1"/>
</dbReference>